<dbReference type="Proteomes" id="UP000265715">
    <property type="component" value="Unassembled WGS sequence"/>
</dbReference>
<feature type="transmembrane region" description="Helical" evidence="1">
    <location>
        <begin position="7"/>
        <end position="25"/>
    </location>
</feature>
<sequence length="142" mass="15612">MTYEEKGTWVFLVVSVAAFVGYLAWLVGQLLSTPPAEIAYARPMLWAIGGAAVASILGRLLIVVAAPREAGRSDQRDREIQRFGDHSSRFFVDVAGIAALVMALLELDHFWIANALYFGFVGAALVASVVMIVSYRRGFYPW</sequence>
<evidence type="ECO:0008006" key="4">
    <source>
        <dbReference type="Google" id="ProtNLM"/>
    </source>
</evidence>
<protein>
    <recommendedName>
        <fullName evidence="4">DUF2178 domain-containing protein</fullName>
    </recommendedName>
</protein>
<dbReference type="OrthoDB" id="4559359at2"/>
<feature type="transmembrane region" description="Helical" evidence="1">
    <location>
        <begin position="111"/>
        <end position="135"/>
    </location>
</feature>
<keyword evidence="3" id="KW-1185">Reference proteome</keyword>
<keyword evidence="1" id="KW-0812">Transmembrane</keyword>
<name>A0A399DU04_9DEIN</name>
<dbReference type="RefSeq" id="WP_147372996.1">
    <property type="nucleotide sequence ID" value="NZ_QXDL01000350.1"/>
</dbReference>
<evidence type="ECO:0000313" key="2">
    <source>
        <dbReference type="EMBL" id="RIH75675.1"/>
    </source>
</evidence>
<comment type="caution">
    <text evidence="2">The sequence shown here is derived from an EMBL/GenBank/DDBJ whole genome shotgun (WGS) entry which is preliminary data.</text>
</comment>
<dbReference type="AlphaFoldDB" id="A0A399DU04"/>
<feature type="transmembrane region" description="Helical" evidence="1">
    <location>
        <begin position="87"/>
        <end position="105"/>
    </location>
</feature>
<evidence type="ECO:0000256" key="1">
    <source>
        <dbReference type="SAM" id="Phobius"/>
    </source>
</evidence>
<feature type="transmembrane region" description="Helical" evidence="1">
    <location>
        <begin position="45"/>
        <end position="66"/>
    </location>
</feature>
<proteinExistence type="predicted"/>
<evidence type="ECO:0000313" key="3">
    <source>
        <dbReference type="Proteomes" id="UP000265715"/>
    </source>
</evidence>
<reference evidence="2 3" key="1">
    <citation type="submission" date="2018-08" db="EMBL/GenBank/DDBJ databases">
        <title>Meiothermus terrae DSM 26712 genome sequencing project.</title>
        <authorList>
            <person name="Da Costa M.S."/>
            <person name="Albuquerque L."/>
            <person name="Raposo P."/>
            <person name="Froufe H.J.C."/>
            <person name="Barroso C.S."/>
            <person name="Egas C."/>
        </authorList>
    </citation>
    <scope>NUCLEOTIDE SEQUENCE [LARGE SCALE GENOMIC DNA]</scope>
    <source>
        <strain evidence="2 3">DSM 26712</strain>
    </source>
</reference>
<keyword evidence="1" id="KW-0472">Membrane</keyword>
<gene>
    <name evidence="2" type="ORF">Mterra_03959</name>
</gene>
<dbReference type="EMBL" id="QXDL01000350">
    <property type="protein sequence ID" value="RIH75675.1"/>
    <property type="molecule type" value="Genomic_DNA"/>
</dbReference>
<organism evidence="2 3">
    <name type="scientific">Calidithermus terrae</name>
    <dbReference type="NCBI Taxonomy" id="1408545"/>
    <lineage>
        <taxon>Bacteria</taxon>
        <taxon>Thermotogati</taxon>
        <taxon>Deinococcota</taxon>
        <taxon>Deinococci</taxon>
        <taxon>Thermales</taxon>
        <taxon>Thermaceae</taxon>
        <taxon>Calidithermus</taxon>
    </lineage>
</organism>
<accession>A0A399DU04</accession>
<keyword evidence="1" id="KW-1133">Transmembrane helix</keyword>